<organism evidence="1 2">
    <name type="scientific">Acinetobacter gandensis</name>
    <dbReference type="NCBI Taxonomy" id="1443941"/>
    <lineage>
        <taxon>Bacteria</taxon>
        <taxon>Pseudomonadati</taxon>
        <taxon>Pseudomonadota</taxon>
        <taxon>Gammaproteobacteria</taxon>
        <taxon>Moraxellales</taxon>
        <taxon>Moraxellaceae</taxon>
        <taxon>Acinetobacter</taxon>
    </lineage>
</organism>
<dbReference type="STRING" id="1443941.A9J31_10840"/>
<reference evidence="2" key="1">
    <citation type="submission" date="2016-06" db="EMBL/GenBank/DDBJ databases">
        <authorList>
            <person name="Radolfova-Krizova L."/>
            <person name="Nemec A."/>
        </authorList>
    </citation>
    <scope>NUCLEOTIDE SEQUENCE [LARGE SCALE GENOMIC DNA]</scope>
    <source>
        <strain evidence="2">ANC 4275</strain>
    </source>
</reference>
<keyword evidence="2" id="KW-1185">Reference proteome</keyword>
<dbReference type="EMBL" id="LZDS01000030">
    <property type="protein sequence ID" value="OBX27395.1"/>
    <property type="molecule type" value="Genomic_DNA"/>
</dbReference>
<comment type="caution">
    <text evidence="1">The sequence shown here is derived from an EMBL/GenBank/DDBJ whole genome shotgun (WGS) entry which is preliminary data.</text>
</comment>
<dbReference type="AlphaFoldDB" id="A0A1A7R560"/>
<gene>
    <name evidence="1" type="ORF">A9J31_10840</name>
</gene>
<dbReference type="OrthoDB" id="6693048at2"/>
<evidence type="ECO:0000313" key="1">
    <source>
        <dbReference type="EMBL" id="OBX27395.1"/>
    </source>
</evidence>
<sequence length="215" mass="24393">MLPTELFEKRRQNLSHAIDQWVATGQFKNGKAVCEHHDLDIPLITQLLNSHRQIGEKFARELEQQLGLVKGSLDGEVKFVESIELLMAAMPLFRMQVHESEAFTLISIENDHNALLAGLFQLNPQLYAIEVTDSFYAPILQPDWIIVCDKHTAETGQIVCVYLANAINLILKLKQQSQSQMTFERLDGLRQVTFNVADIERVDPIVAILPVLNTF</sequence>
<evidence type="ECO:0000313" key="2">
    <source>
        <dbReference type="Proteomes" id="UP000185753"/>
    </source>
</evidence>
<dbReference type="RefSeq" id="WP_067767829.1">
    <property type="nucleotide sequence ID" value="NZ_JBLZYA010000008.1"/>
</dbReference>
<name>A0A1A7R560_9GAMM</name>
<dbReference type="Proteomes" id="UP000185753">
    <property type="component" value="Unassembled WGS sequence"/>
</dbReference>
<accession>A0A1A7R560</accession>
<evidence type="ECO:0008006" key="3">
    <source>
        <dbReference type="Google" id="ProtNLM"/>
    </source>
</evidence>
<protein>
    <recommendedName>
        <fullName evidence="3">Peptidase S24/S26A/S26B/S26C domain-containing protein</fullName>
    </recommendedName>
</protein>
<proteinExistence type="predicted"/>